<accession>A0A6M0RHH9</accession>
<name>A0A6M0RHH9_9CYAN</name>
<dbReference type="InterPro" id="IPR011949">
    <property type="entry name" value="HAD-SF_hydro_IA_REG-2-like"/>
</dbReference>
<evidence type="ECO:0000313" key="2">
    <source>
        <dbReference type="Proteomes" id="UP000481033"/>
    </source>
</evidence>
<dbReference type="CDD" id="cd16415">
    <property type="entry name" value="HAD_dREG-2_like"/>
    <property type="match status" value="1"/>
</dbReference>
<dbReference type="InterPro" id="IPR051828">
    <property type="entry name" value="HAD-like_hydrolase_domain"/>
</dbReference>
<gene>
    <name evidence="1" type="ORF">DXZ20_08385</name>
</gene>
<keyword evidence="2" id="KW-1185">Reference proteome</keyword>
<keyword evidence="1" id="KW-0378">Hydrolase</keyword>
<dbReference type="NCBIfam" id="TIGR02252">
    <property type="entry name" value="DREG-2"/>
    <property type="match status" value="1"/>
</dbReference>
<dbReference type="EMBL" id="QXHD01000004">
    <property type="protein sequence ID" value="NEZ55688.1"/>
    <property type="molecule type" value="Genomic_DNA"/>
</dbReference>
<reference evidence="1 2" key="1">
    <citation type="journal article" date="2020" name="Microb. Ecol.">
        <title>Ecogenomics of the Marine Benthic Filamentous Cyanobacterium Adonisia.</title>
        <authorList>
            <person name="Walter J.M."/>
            <person name="Coutinho F.H."/>
            <person name="Leomil L."/>
            <person name="Hargreaves P.I."/>
            <person name="Campeao M.E."/>
            <person name="Vieira V.V."/>
            <person name="Silva B.S."/>
            <person name="Fistarol G.O."/>
            <person name="Salomon P.S."/>
            <person name="Sawabe T."/>
            <person name="Mino S."/>
            <person name="Hosokawa M."/>
            <person name="Miyashita H."/>
            <person name="Maruyama F."/>
            <person name="van Verk M.C."/>
            <person name="Dutilh B.E."/>
            <person name="Thompson C.C."/>
            <person name="Thompson F.L."/>
        </authorList>
    </citation>
    <scope>NUCLEOTIDE SEQUENCE [LARGE SCALE GENOMIC DNA]</scope>
    <source>
        <strain evidence="1 2">CCMR0081</strain>
    </source>
</reference>
<dbReference type="Proteomes" id="UP000481033">
    <property type="component" value="Unassembled WGS sequence"/>
</dbReference>
<organism evidence="1 2">
    <name type="scientific">Adonisia turfae CCMR0081</name>
    <dbReference type="NCBI Taxonomy" id="2292702"/>
    <lineage>
        <taxon>Bacteria</taxon>
        <taxon>Bacillati</taxon>
        <taxon>Cyanobacteriota</taxon>
        <taxon>Adonisia</taxon>
        <taxon>Adonisia turfae</taxon>
    </lineage>
</organism>
<proteinExistence type="predicted"/>
<dbReference type="InterPro" id="IPR036412">
    <property type="entry name" value="HAD-like_sf"/>
</dbReference>
<dbReference type="SFLD" id="SFLDG01129">
    <property type="entry name" value="C1.5:_HAD__Beta-PGM__Phosphata"/>
    <property type="match status" value="1"/>
</dbReference>
<dbReference type="Gene3D" id="1.10.150.720">
    <property type="entry name" value="Haloacid dehalogenase-like hydrolase"/>
    <property type="match status" value="1"/>
</dbReference>
<dbReference type="Gene3D" id="3.40.50.1000">
    <property type="entry name" value="HAD superfamily/HAD-like"/>
    <property type="match status" value="1"/>
</dbReference>
<sequence length="225" mass="25105">MTIPKVIFLDAVGTLFGVKGSVGEVYQTLAQQAGVQASAHELDKAFYRSFAVANAMAFPGVPDVEIPHQEYLWWLAIAKDTFQRAGVFQEFSDFEVFFEGLYQHFATAAPWMVYQDTVNSLKRWQRKGISLGIISNFDSRIYAVLDALNLKQYFQTITISTEAGAAKPDALIFKTALQKHDCNPQDAWHVGDSRKDDIKGAQSAGLRGIWLKRPSQNQIQSPIVA</sequence>
<dbReference type="InterPro" id="IPR006439">
    <property type="entry name" value="HAD-SF_hydro_IA"/>
</dbReference>
<protein>
    <submittedName>
        <fullName evidence="1">HAD family hydrolase</fullName>
    </submittedName>
</protein>
<dbReference type="GO" id="GO:0016787">
    <property type="term" value="F:hydrolase activity"/>
    <property type="evidence" value="ECO:0007669"/>
    <property type="project" value="UniProtKB-KW"/>
</dbReference>
<comment type="caution">
    <text evidence="1">The sequence shown here is derived from an EMBL/GenBank/DDBJ whole genome shotgun (WGS) entry which is preliminary data.</text>
</comment>
<dbReference type="SUPFAM" id="SSF56784">
    <property type="entry name" value="HAD-like"/>
    <property type="match status" value="1"/>
</dbReference>
<dbReference type="RefSeq" id="WP_163697582.1">
    <property type="nucleotide sequence ID" value="NZ_QXHD01000004.1"/>
</dbReference>
<dbReference type="NCBIfam" id="TIGR01549">
    <property type="entry name" value="HAD-SF-IA-v1"/>
    <property type="match status" value="1"/>
</dbReference>
<dbReference type="Pfam" id="PF00702">
    <property type="entry name" value="Hydrolase"/>
    <property type="match status" value="1"/>
</dbReference>
<evidence type="ECO:0000313" key="1">
    <source>
        <dbReference type="EMBL" id="NEZ55688.1"/>
    </source>
</evidence>
<dbReference type="AlphaFoldDB" id="A0A6M0RHH9"/>
<dbReference type="InterPro" id="IPR044924">
    <property type="entry name" value="HAD-SF_hydro_IA_REG-2-like_cap"/>
</dbReference>
<dbReference type="PANTHER" id="PTHR46191:SF2">
    <property type="entry name" value="HALOACID DEHALOGENASE-LIKE HYDROLASE DOMAIN-CONTAINING PROTEIN 3"/>
    <property type="match status" value="1"/>
</dbReference>
<dbReference type="InterPro" id="IPR023214">
    <property type="entry name" value="HAD_sf"/>
</dbReference>
<dbReference type="PANTHER" id="PTHR46191">
    <property type="match status" value="1"/>
</dbReference>
<dbReference type="SFLD" id="SFLDS00003">
    <property type="entry name" value="Haloacid_Dehalogenase"/>
    <property type="match status" value="1"/>
</dbReference>